<dbReference type="Proteomes" id="UP000069940">
    <property type="component" value="Unassembled WGS sequence"/>
</dbReference>
<name>A0ABM1ZKF0_AEDAL</name>
<evidence type="ECO:0000313" key="3">
    <source>
        <dbReference type="Proteomes" id="UP000069940"/>
    </source>
</evidence>
<dbReference type="GeneID" id="134290622"/>
<reference evidence="3" key="1">
    <citation type="journal article" date="2015" name="Proc. Natl. Acad. Sci. U.S.A.">
        <title>Genome sequence of the Asian Tiger mosquito, Aedes albopictus, reveals insights into its biology, genetics, and evolution.</title>
        <authorList>
            <person name="Chen X.G."/>
            <person name="Jiang X."/>
            <person name="Gu J."/>
            <person name="Xu M."/>
            <person name="Wu Y."/>
            <person name="Deng Y."/>
            <person name="Zhang C."/>
            <person name="Bonizzoni M."/>
            <person name="Dermauw W."/>
            <person name="Vontas J."/>
            <person name="Armbruster P."/>
            <person name="Huang X."/>
            <person name="Yang Y."/>
            <person name="Zhang H."/>
            <person name="He W."/>
            <person name="Peng H."/>
            <person name="Liu Y."/>
            <person name="Wu K."/>
            <person name="Chen J."/>
            <person name="Lirakis M."/>
            <person name="Topalis P."/>
            <person name="Van Leeuwen T."/>
            <person name="Hall A.B."/>
            <person name="Jiang X."/>
            <person name="Thorpe C."/>
            <person name="Mueller R.L."/>
            <person name="Sun C."/>
            <person name="Waterhouse R.M."/>
            <person name="Yan G."/>
            <person name="Tu Z.J."/>
            <person name="Fang X."/>
            <person name="James A.A."/>
        </authorList>
    </citation>
    <scope>NUCLEOTIDE SEQUENCE [LARGE SCALE GENOMIC DNA]</scope>
    <source>
        <strain evidence="3">Foshan</strain>
    </source>
</reference>
<dbReference type="EnsemblMetazoa" id="AALFPA23_019345.R28454">
    <property type="protein sequence ID" value="AALFPA23_019345.P28454"/>
    <property type="gene ID" value="AALFPA23_019345"/>
</dbReference>
<organism evidence="2 3">
    <name type="scientific">Aedes albopictus</name>
    <name type="common">Asian tiger mosquito</name>
    <name type="synonym">Stegomyia albopicta</name>
    <dbReference type="NCBI Taxonomy" id="7160"/>
    <lineage>
        <taxon>Eukaryota</taxon>
        <taxon>Metazoa</taxon>
        <taxon>Ecdysozoa</taxon>
        <taxon>Arthropoda</taxon>
        <taxon>Hexapoda</taxon>
        <taxon>Insecta</taxon>
        <taxon>Pterygota</taxon>
        <taxon>Neoptera</taxon>
        <taxon>Endopterygota</taxon>
        <taxon>Diptera</taxon>
        <taxon>Nematocera</taxon>
        <taxon>Culicoidea</taxon>
        <taxon>Culicidae</taxon>
        <taxon>Culicinae</taxon>
        <taxon>Aedini</taxon>
        <taxon>Aedes</taxon>
        <taxon>Stegomyia</taxon>
    </lineage>
</organism>
<evidence type="ECO:0000313" key="2">
    <source>
        <dbReference type="EnsemblMetazoa" id="AALFPA23_019345.P28454"/>
    </source>
</evidence>
<feature type="region of interest" description="Disordered" evidence="1">
    <location>
        <begin position="21"/>
        <end position="103"/>
    </location>
</feature>
<dbReference type="RefSeq" id="XP_062713778.1">
    <property type="nucleotide sequence ID" value="XM_062857794.1"/>
</dbReference>
<sequence length="287" mass="31710">MLEQTRRWLARCAPIATAERPGVTHASGVTTASSRRTRPGMAGRLAAGSVGREQRRGVNGEPTTMVAGKVGVDSHRGKAVVSDSRGVPTLSQGNMPGRTGGWGNWLERAATNRQVSIDYAKMKPSAAPFIEIWEQMEPKVLKQHEHLYKEIRAGFIRALSIIRLKNPSRGSKRKQDSTARKLNPLSGTIEWIKVEDDLPMTESIAPVLFVRGEPMQASRDCVLRWNQWIIPVAQDVKTAFKLLVESFTVFNVSPAPTDKQFFLFMNGAVCKTETLSTTGAKFLHSLD</sequence>
<evidence type="ECO:0000256" key="1">
    <source>
        <dbReference type="SAM" id="MobiDB-lite"/>
    </source>
</evidence>
<keyword evidence="3" id="KW-1185">Reference proteome</keyword>
<reference evidence="2" key="2">
    <citation type="submission" date="2025-05" db="UniProtKB">
        <authorList>
            <consortium name="EnsemblMetazoa"/>
        </authorList>
    </citation>
    <scope>IDENTIFICATION</scope>
    <source>
        <strain evidence="2">Foshan</strain>
    </source>
</reference>
<proteinExistence type="predicted"/>
<accession>A0ABM1ZKF0</accession>
<protein>
    <submittedName>
        <fullName evidence="2">Uncharacterized protein</fullName>
    </submittedName>
</protein>